<evidence type="ECO:0000259" key="1">
    <source>
        <dbReference type="Pfam" id="PF03011"/>
    </source>
</evidence>
<dbReference type="Pfam" id="PF03011">
    <property type="entry name" value="PFEMP"/>
    <property type="match status" value="1"/>
</dbReference>
<dbReference type="Proteomes" id="UP000030708">
    <property type="component" value="Unassembled WGS sequence"/>
</dbReference>
<dbReference type="Pfam" id="PF22672">
    <property type="entry name" value="DBL_C"/>
    <property type="match status" value="1"/>
</dbReference>
<feature type="non-terminal residue" evidence="3">
    <location>
        <position position="1"/>
    </location>
</feature>
<dbReference type="Gene3D" id="1.20.58.830">
    <property type="match status" value="2"/>
</dbReference>
<dbReference type="AlphaFoldDB" id="A0A024VY35"/>
<evidence type="ECO:0000313" key="3">
    <source>
        <dbReference type="EMBL" id="ETW33233.1"/>
    </source>
</evidence>
<protein>
    <submittedName>
        <fullName evidence="3">Uncharacterized protein</fullName>
    </submittedName>
</protein>
<dbReference type="SUPFAM" id="SSF140924">
    <property type="entry name" value="Duffy binding domain-like"/>
    <property type="match status" value="2"/>
</dbReference>
<reference evidence="3 4" key="1">
    <citation type="submission" date="2013-02" db="EMBL/GenBank/DDBJ databases">
        <title>The Genome Annotation of Plasmodium falciparum Tanzania (2000708).</title>
        <authorList>
            <consortium name="The Broad Institute Genome Sequencing Platform"/>
            <consortium name="The Broad Institute Genome Sequencing Center for Infectious Disease"/>
            <person name="Neafsey D."/>
            <person name="Hoffman S."/>
            <person name="Volkman S."/>
            <person name="Rosenthal P."/>
            <person name="Walker B."/>
            <person name="Young S.K."/>
            <person name="Zeng Q."/>
            <person name="Gargeya S."/>
            <person name="Fitzgerald M."/>
            <person name="Haas B."/>
            <person name="Abouelleil A."/>
            <person name="Allen A.W."/>
            <person name="Alvarado L."/>
            <person name="Arachchi H.M."/>
            <person name="Berlin A.M."/>
            <person name="Chapman S.B."/>
            <person name="Gainer-Dewar J."/>
            <person name="Goldberg J."/>
            <person name="Griggs A."/>
            <person name="Gujja S."/>
            <person name="Hansen M."/>
            <person name="Howarth C."/>
            <person name="Imamovic A."/>
            <person name="Ireland A."/>
            <person name="Larimer J."/>
            <person name="McCowan C."/>
            <person name="Murphy C."/>
            <person name="Pearson M."/>
            <person name="Poon T.W."/>
            <person name="Priest M."/>
            <person name="Roberts A."/>
            <person name="Saif S."/>
            <person name="Shea T."/>
            <person name="Sisk P."/>
            <person name="Sykes S."/>
            <person name="Wortman J."/>
            <person name="Nusbaum C."/>
            <person name="Birren B."/>
        </authorList>
    </citation>
    <scope>NUCLEOTIDE SEQUENCE [LARGE SCALE GENOMIC DNA]</scope>
    <source>
        <strain evidence="4">Tanzania (2000708)</strain>
    </source>
</reference>
<gene>
    <name evidence="3" type="ORF">PFTANZ_06048</name>
</gene>
<dbReference type="EMBL" id="KI926792">
    <property type="protein sequence ID" value="ETW33233.1"/>
    <property type="molecule type" value="Genomic_DNA"/>
</dbReference>
<dbReference type="InterPro" id="IPR054595">
    <property type="entry name" value="DBL_C"/>
</dbReference>
<name>A0A024VY35_PLAFA</name>
<accession>A0A024VY35</accession>
<feature type="domain" description="Duffy-binding-like" evidence="2">
    <location>
        <begin position="1"/>
        <end position="128"/>
    </location>
</feature>
<organism evidence="3 4">
    <name type="scientific">Plasmodium falciparum Tanzania</name>
    <name type="common">2000708</name>
    <dbReference type="NCBI Taxonomy" id="1036725"/>
    <lineage>
        <taxon>Eukaryota</taxon>
        <taxon>Sar</taxon>
        <taxon>Alveolata</taxon>
        <taxon>Apicomplexa</taxon>
        <taxon>Aconoidasida</taxon>
        <taxon>Haemosporida</taxon>
        <taxon>Plasmodiidae</taxon>
        <taxon>Plasmodium</taxon>
        <taxon>Plasmodium (Laverania)</taxon>
    </lineage>
</organism>
<proteinExistence type="predicted"/>
<feature type="domain" description="Duffy-binding-like" evidence="1">
    <location>
        <begin position="254"/>
        <end position="366"/>
    </location>
</feature>
<sequence length="383" mass="44436">GNGFDCKQTVRVDNNLVQGECHDCLVACSPFVKWIDNQKLEFLKQKEKYDKEIEKYTNGITSSKRKKRSTKSDTYEGYEKKFYNKLKEKREYGTLEGFLGLLNKEEVCTRKMNNDIKEGGTINFKNVKRSSASNDGNNKTFARTKICEPCPWCGTHVLADGKWEDKKPGSCAKEKKMNYNPEKKTDIPVLYPEEQSDILKKYKKLCVNGKKDDQIKKWECYYDENEKSGQNNNCIQGTWDTFTQDKKVMSYNAFFWDWVYHMLHDSLDWRDELKSCIDKDKSQNCKNNKCNSKCECFLKWVQQKGEEWKQIIDHFYKQDDIDPGWHDITLVGVLKKEILLKSIKDTHANAKDIDRIEKMLKEEENQVTADGVGSGVVGGVAAG</sequence>
<feature type="non-terminal residue" evidence="3">
    <location>
        <position position="383"/>
    </location>
</feature>
<dbReference type="InterPro" id="IPR004258">
    <property type="entry name" value="DBL"/>
</dbReference>
<evidence type="ECO:0000313" key="4">
    <source>
        <dbReference type="Proteomes" id="UP000030708"/>
    </source>
</evidence>
<evidence type="ECO:0000259" key="2">
    <source>
        <dbReference type="Pfam" id="PF22672"/>
    </source>
</evidence>
<reference evidence="3 4" key="2">
    <citation type="submission" date="2013-02" db="EMBL/GenBank/DDBJ databases">
        <title>The Genome Sequence of Plasmodium falciparum Tanzania (2000708).</title>
        <authorList>
            <consortium name="The Broad Institute Genome Sequencing Platform"/>
            <consortium name="The Broad Institute Genome Sequencing Center for Infectious Disease"/>
            <person name="Neafsey D."/>
            <person name="Cheeseman I."/>
            <person name="Volkman S."/>
            <person name="Adams J."/>
            <person name="Walker B."/>
            <person name="Young S.K."/>
            <person name="Zeng Q."/>
            <person name="Gargeya S."/>
            <person name="Fitzgerald M."/>
            <person name="Haas B."/>
            <person name="Abouelleil A."/>
            <person name="Alvarado L."/>
            <person name="Arachchi H.M."/>
            <person name="Berlin A.M."/>
            <person name="Chapman S.B."/>
            <person name="Dewar J."/>
            <person name="Goldberg J."/>
            <person name="Griggs A."/>
            <person name="Gujja S."/>
            <person name="Hansen M."/>
            <person name="Howarth C."/>
            <person name="Imamovic A."/>
            <person name="Larimer J."/>
            <person name="McCowan C."/>
            <person name="Murphy C."/>
            <person name="Neiman D."/>
            <person name="Pearson M."/>
            <person name="Priest M."/>
            <person name="Roberts A."/>
            <person name="Saif S."/>
            <person name="Shea T."/>
            <person name="Sisk P."/>
            <person name="Sykes S."/>
            <person name="Wortman J."/>
            <person name="Nusbaum C."/>
            <person name="Birren B."/>
        </authorList>
    </citation>
    <scope>NUCLEOTIDE SEQUENCE [LARGE SCALE GENOMIC DNA]</scope>
    <source>
        <strain evidence="4">Tanzania (2000708)</strain>
    </source>
</reference>